<feature type="transmembrane region" description="Helical" evidence="1">
    <location>
        <begin position="163"/>
        <end position="181"/>
    </location>
</feature>
<keyword evidence="1" id="KW-0472">Membrane</keyword>
<name>A0A2N5S9K1_9BASI</name>
<proteinExistence type="predicted"/>
<organism evidence="2 3">
    <name type="scientific">Puccinia coronata f. sp. avenae</name>
    <dbReference type="NCBI Taxonomy" id="200324"/>
    <lineage>
        <taxon>Eukaryota</taxon>
        <taxon>Fungi</taxon>
        <taxon>Dikarya</taxon>
        <taxon>Basidiomycota</taxon>
        <taxon>Pucciniomycotina</taxon>
        <taxon>Pucciniomycetes</taxon>
        <taxon>Pucciniales</taxon>
        <taxon>Pucciniaceae</taxon>
        <taxon>Puccinia</taxon>
    </lineage>
</organism>
<dbReference type="PANTHER" id="PTHR39605">
    <property type="entry name" value="MAJOR FACILITATOR SUPERFAMILY (MFS) PROFILE DOMAIN-CONTAINING PROTEIN"/>
    <property type="match status" value="1"/>
</dbReference>
<keyword evidence="1" id="KW-0812">Transmembrane</keyword>
<evidence type="ECO:0000256" key="1">
    <source>
        <dbReference type="SAM" id="Phobius"/>
    </source>
</evidence>
<reference evidence="2 3" key="1">
    <citation type="submission" date="2017-11" db="EMBL/GenBank/DDBJ databases">
        <title>De novo assembly and phasing of dikaryotic genomes from two isolates of Puccinia coronata f. sp. avenae, the causal agent of oat crown rust.</title>
        <authorList>
            <person name="Miller M.E."/>
            <person name="Zhang Y."/>
            <person name="Omidvar V."/>
            <person name="Sperschneider J."/>
            <person name="Schwessinger B."/>
            <person name="Raley C."/>
            <person name="Palmer J.M."/>
            <person name="Garnica D."/>
            <person name="Upadhyaya N."/>
            <person name="Rathjen J."/>
            <person name="Taylor J.M."/>
            <person name="Park R.F."/>
            <person name="Dodds P.N."/>
            <person name="Hirsch C.D."/>
            <person name="Kianian S.F."/>
            <person name="Figueroa M."/>
        </authorList>
    </citation>
    <scope>NUCLEOTIDE SEQUENCE [LARGE SCALE GENOMIC DNA]</scope>
    <source>
        <strain evidence="2">12SD80</strain>
    </source>
</reference>
<sequence length="200" mass="21433">MSSPDALHDSKDPRVSIDAVIEEYHSSGIPDKQSNRWFSYVSSIYLVLLALPLIAFPRFLLMILGPWLVNETQLPGDGGIIGAYRPLNALENYLARLVGLSFLTLAALIVLQTGAVPVSSSLAHGSDATTSAAPYRQPTIFFSTLFFSLFGLSSWNIGLKQVAVPGMVLGAGGLWILLFAGDPMAHGKRSHAIFGDSKSA</sequence>
<protein>
    <submittedName>
        <fullName evidence="2">Uncharacterized protein</fullName>
    </submittedName>
</protein>
<comment type="caution">
    <text evidence="2">The sequence shown here is derived from an EMBL/GenBank/DDBJ whole genome shotgun (WGS) entry which is preliminary data.</text>
</comment>
<dbReference type="EMBL" id="PGCI01000986">
    <property type="protein sequence ID" value="PLW09923.1"/>
    <property type="molecule type" value="Genomic_DNA"/>
</dbReference>
<dbReference type="PANTHER" id="PTHR39605:SF1">
    <property type="entry name" value="MAJOR FACILITATOR SUPERFAMILY (MFS) PROFILE DOMAIN-CONTAINING PROTEIN"/>
    <property type="match status" value="1"/>
</dbReference>
<keyword evidence="1" id="KW-1133">Transmembrane helix</keyword>
<feature type="transmembrane region" description="Helical" evidence="1">
    <location>
        <begin position="44"/>
        <end position="69"/>
    </location>
</feature>
<evidence type="ECO:0000313" key="2">
    <source>
        <dbReference type="EMBL" id="PLW09923.1"/>
    </source>
</evidence>
<dbReference type="Proteomes" id="UP000235392">
    <property type="component" value="Unassembled WGS sequence"/>
</dbReference>
<gene>
    <name evidence="2" type="ORF">PCASD_21476</name>
</gene>
<feature type="transmembrane region" description="Helical" evidence="1">
    <location>
        <begin position="93"/>
        <end position="118"/>
    </location>
</feature>
<dbReference type="AlphaFoldDB" id="A0A2N5S9K1"/>
<accession>A0A2N5S9K1</accession>
<feature type="transmembrane region" description="Helical" evidence="1">
    <location>
        <begin position="139"/>
        <end position="157"/>
    </location>
</feature>
<evidence type="ECO:0000313" key="3">
    <source>
        <dbReference type="Proteomes" id="UP000235392"/>
    </source>
</evidence>